<protein>
    <submittedName>
        <fullName evidence="1">Uncharacterized protein</fullName>
    </submittedName>
</protein>
<proteinExistence type="predicted"/>
<name>A0A2M7APA2_UNCKA</name>
<reference evidence="2" key="1">
    <citation type="submission" date="2017-09" db="EMBL/GenBank/DDBJ databases">
        <title>Depth-based differentiation of microbial function through sediment-hosted aquifers and enrichment of novel symbionts in the deep terrestrial subsurface.</title>
        <authorList>
            <person name="Probst A.J."/>
            <person name="Ladd B."/>
            <person name="Jarett J.K."/>
            <person name="Geller-Mcgrath D.E."/>
            <person name="Sieber C.M.K."/>
            <person name="Emerson J.B."/>
            <person name="Anantharaman K."/>
            <person name="Thomas B.C."/>
            <person name="Malmstrom R."/>
            <person name="Stieglmeier M."/>
            <person name="Klingl A."/>
            <person name="Woyke T."/>
            <person name="Ryan C.M."/>
            <person name="Banfield J.F."/>
        </authorList>
    </citation>
    <scope>NUCLEOTIDE SEQUENCE [LARGE SCALE GENOMIC DNA]</scope>
</reference>
<dbReference type="InterPro" id="IPR008979">
    <property type="entry name" value="Galactose-bd-like_sf"/>
</dbReference>
<dbReference type="Proteomes" id="UP000229916">
    <property type="component" value="Unassembled WGS sequence"/>
</dbReference>
<comment type="caution">
    <text evidence="1">The sequence shown here is derived from an EMBL/GenBank/DDBJ whole genome shotgun (WGS) entry which is preliminary data.</text>
</comment>
<organism evidence="1 2">
    <name type="scientific">candidate division WWE3 bacterium CG06_land_8_20_14_3_00_42_16</name>
    <dbReference type="NCBI Taxonomy" id="1975083"/>
    <lineage>
        <taxon>Bacteria</taxon>
        <taxon>Katanobacteria</taxon>
    </lineage>
</organism>
<dbReference type="Gene3D" id="2.60.120.260">
    <property type="entry name" value="Galactose-binding domain-like"/>
    <property type="match status" value="1"/>
</dbReference>
<sequence>MKKLLKKLPFVLITLTVALFFFFAVVVPIWAADTTAPGTTHEFQGTIGNHDWYTSTVDVTLTASDIESGPASSTYWLDSQDPTIYEYQTSENQVLNPSFENGYLLTVYNWDHNSGWALFWRTFLEHKFGWRAAATAILGDGTYFWHDRNYAVAVTPGQTYTASAWIKTVELWGGTGAWFEVWAKGSGSMDADTKLCESYERIVGETDWQMLTRTFTVPSGSNQIYLRLYTQDTGFIGLSFWDGISIHGGYEASFNFTIVENGNHTFHYYSTDNVGNNEAIHNVPLKIDTIAPQDWRNFDQQQSGNDHTYVAMIEVRDITSGIDTATAQYAYYTDHQNQEWDHNGDGEKDWYSVSSVTRVDNGQNAADGYTGFVKLTTPAIDFGDSATIMKVQFRILDMAGNLSNSPVQTIFGPWIQITGQPDLYAAGGIEMGALPPSGVYNTDSLVIVGNATQINFVSEKPWILTNYSLGAKTTLADFIDKYDLVREQAQPLPNNKLPDHDGIFYYTGNYTIDQNSISQGFEDNVFSTIIIIEGDATIKKDFTIQPDSIALFLITGSVGIWGNVGTISGYFITQGDFNTNINSQGTTPLQIKGSVASCQKIILARDLGRKGAVSNVNTPAEKFIFQPQYLLSDFLTRYLGGGDIEIDWKEVSP</sequence>
<accession>A0A2M7APA2</accession>
<evidence type="ECO:0000313" key="2">
    <source>
        <dbReference type="Proteomes" id="UP000229916"/>
    </source>
</evidence>
<evidence type="ECO:0000313" key="1">
    <source>
        <dbReference type="EMBL" id="PIU69221.1"/>
    </source>
</evidence>
<dbReference type="AlphaFoldDB" id="A0A2M7APA2"/>
<dbReference type="SUPFAM" id="SSF49785">
    <property type="entry name" value="Galactose-binding domain-like"/>
    <property type="match status" value="1"/>
</dbReference>
<gene>
    <name evidence="1" type="ORF">COS81_00880</name>
</gene>
<dbReference type="EMBL" id="PEWD01000017">
    <property type="protein sequence ID" value="PIU69221.1"/>
    <property type="molecule type" value="Genomic_DNA"/>
</dbReference>